<evidence type="ECO:0000256" key="20">
    <source>
        <dbReference type="RuleBase" id="RU362117"/>
    </source>
</evidence>
<keyword evidence="5 20" id="KW-0813">Transport</keyword>
<keyword evidence="13 19" id="KW-0408">Iron</keyword>
<name>R9RUF0_BALPH</name>
<keyword evidence="9 19" id="KW-0479">Metal-binding</keyword>
<feature type="transmembrane region" description="Helical" evidence="20">
    <location>
        <begin position="288"/>
        <end position="308"/>
    </location>
</feature>
<evidence type="ECO:0000259" key="21">
    <source>
        <dbReference type="PROSITE" id="PS51002"/>
    </source>
</evidence>
<evidence type="ECO:0000256" key="13">
    <source>
        <dbReference type="ARBA" id="ARBA00023004"/>
    </source>
</evidence>
<dbReference type="GO" id="GO:0016491">
    <property type="term" value="F:oxidoreductase activity"/>
    <property type="evidence" value="ECO:0007669"/>
    <property type="project" value="UniProtKB-UniRule"/>
</dbReference>
<proteinExistence type="inferred from homology"/>
<dbReference type="Pfam" id="PF00033">
    <property type="entry name" value="Cytochrome_B"/>
    <property type="match status" value="1"/>
</dbReference>
<reference evidence="23" key="1">
    <citation type="journal article" date="2013" name="PLoS ONE">
        <title>Mitogenomic Phylogenetics of Fin Whales (Balaenoptera physalus spp.): Genetic Evidence for Revision of Subspecies.</title>
        <authorList>
            <person name="Archer F.I."/>
            <person name="Morin P.A."/>
            <person name="Hancock-Hanser B.L."/>
            <person name="Robertson K.M."/>
            <person name="Leslie M.S."/>
            <person name="Berube M."/>
            <person name="Panigada S."/>
            <person name="Taylor B.L."/>
        </authorList>
    </citation>
    <scope>NUCLEOTIDE SEQUENCE</scope>
    <source>
        <strain evidence="23">91311</strain>
    </source>
</reference>
<dbReference type="SUPFAM" id="SSF81342">
    <property type="entry name" value="Transmembrane di-heme cytochromes"/>
    <property type="match status" value="1"/>
</dbReference>
<dbReference type="AlphaFoldDB" id="R9RUF0"/>
<evidence type="ECO:0000256" key="5">
    <source>
        <dbReference type="ARBA" id="ARBA00022448"/>
    </source>
</evidence>
<evidence type="ECO:0000256" key="8">
    <source>
        <dbReference type="ARBA" id="ARBA00022692"/>
    </source>
</evidence>
<dbReference type="PROSITE" id="PS51003">
    <property type="entry name" value="CYTB_CTER"/>
    <property type="match status" value="1"/>
</dbReference>
<keyword evidence="7 20" id="KW-0679">Respiratory chain</keyword>
<feature type="transmembrane region" description="Helical" evidence="20">
    <location>
        <begin position="346"/>
        <end position="372"/>
    </location>
</feature>
<feature type="binding site" description="axial binding residue" evidence="19">
    <location>
        <position position="196"/>
    </location>
    <ligand>
        <name>heme b</name>
        <dbReference type="ChEBI" id="CHEBI:60344"/>
        <label>b566</label>
    </ligand>
    <ligandPart>
        <name>Fe</name>
        <dbReference type="ChEBI" id="CHEBI:18248"/>
    </ligandPart>
</feature>
<dbReference type="PIRSF" id="PIRSF038885">
    <property type="entry name" value="COB"/>
    <property type="match status" value="1"/>
</dbReference>
<evidence type="ECO:0000256" key="3">
    <source>
        <dbReference type="ARBA" id="ARBA00011088"/>
    </source>
</evidence>
<sequence length="379" mass="42877">MTNIRKTHPLMKIVNDAFVDLPTPSNISSWWNFGSLLGLCLIMQILTGLFLAMHYTPDTTTAFSSVTHICRDVNYGWIIRYLHANGASMFFICLYAHMGRSLYYGSYAFRETWNIGVILLFTVMATAFVGYVLPWGQMSFWGATVITNLLSAIPYIGTTLVEWIWGGFSVDKATLTRFFAFHFILPFIILALAIVHLIFLHETGSNNPTGIPSDMDKIPFHPYHTIKDILGALLLILILLMLTLFAPDLLGDPDNYTPANPLSTPAHIKPEWYFLFAYAILRSIPNKLGGVLALLLSILILAFIPMLHTSNQRSMMFRPFSQFLFWVLVADLLTLTWIGGQPVEHPYMIVGQLASILYFLLILVLMPVTSLIENKLMKW</sequence>
<organism evidence="23">
    <name type="scientific">Balaenoptera physalus</name>
    <name type="common">Fin whale</name>
    <name type="synonym">Balaena physalus</name>
    <dbReference type="NCBI Taxonomy" id="9770"/>
    <lineage>
        <taxon>Eukaryota</taxon>
        <taxon>Metazoa</taxon>
        <taxon>Chordata</taxon>
        <taxon>Craniata</taxon>
        <taxon>Vertebrata</taxon>
        <taxon>Euteleostomi</taxon>
        <taxon>Mammalia</taxon>
        <taxon>Eutheria</taxon>
        <taxon>Laurasiatheria</taxon>
        <taxon>Artiodactyla</taxon>
        <taxon>Whippomorpha</taxon>
        <taxon>Cetacea</taxon>
        <taxon>Mysticeti</taxon>
        <taxon>Balaenopteridae</taxon>
        <taxon>Balaenoptera</taxon>
    </lineage>
</organism>
<dbReference type="Gene3D" id="1.20.810.10">
    <property type="entry name" value="Cytochrome Bc1 Complex, Chain C"/>
    <property type="match status" value="1"/>
</dbReference>
<keyword evidence="12 20" id="KW-1133">Transmembrane helix</keyword>
<dbReference type="GO" id="GO:0046872">
    <property type="term" value="F:metal ion binding"/>
    <property type="evidence" value="ECO:0007669"/>
    <property type="project" value="UniProtKB-UniRule"/>
</dbReference>
<feature type="transmembrane region" description="Helical" evidence="20">
    <location>
        <begin position="229"/>
        <end position="246"/>
    </location>
</feature>
<dbReference type="EMBL" id="KC572846">
    <property type="protein sequence ID" value="AGM53125.1"/>
    <property type="molecule type" value="Genomic_DNA"/>
</dbReference>
<feature type="binding site" description="axial binding residue" evidence="19">
    <location>
        <position position="182"/>
    </location>
    <ligand>
        <name>heme b</name>
        <dbReference type="ChEBI" id="CHEBI:60344"/>
        <label>b562</label>
    </ligand>
    <ligandPart>
        <name>Fe</name>
        <dbReference type="ChEBI" id="CHEBI:18248"/>
    </ligandPart>
</feature>
<keyword evidence="14" id="KW-0830">Ubiquinone</keyword>
<gene>
    <name evidence="23" type="primary">CYTB</name>
</gene>
<feature type="domain" description="Cytochrome b/b6 N-terminal region profile" evidence="21">
    <location>
        <begin position="1"/>
        <end position="209"/>
    </location>
</feature>
<dbReference type="PROSITE" id="PS51002">
    <property type="entry name" value="CYTB_NTER"/>
    <property type="match status" value="1"/>
</dbReference>
<dbReference type="GO" id="GO:0008121">
    <property type="term" value="F:quinol-cytochrome-c reductase activity"/>
    <property type="evidence" value="ECO:0007669"/>
    <property type="project" value="InterPro"/>
</dbReference>
<feature type="binding site" description="axial binding residue" evidence="19">
    <location>
        <position position="97"/>
    </location>
    <ligand>
        <name>heme b</name>
        <dbReference type="ChEBI" id="CHEBI:60344"/>
        <label>b566</label>
    </ligand>
    <ligandPart>
        <name>Fe</name>
        <dbReference type="ChEBI" id="CHEBI:18248"/>
    </ligandPart>
</feature>
<dbReference type="InterPro" id="IPR027387">
    <property type="entry name" value="Cytb/b6-like_sf"/>
</dbReference>
<geneLocation type="mitochondrion" evidence="23"/>
<protein>
    <recommendedName>
        <fullName evidence="4 20">Cytochrome b</fullName>
    </recommendedName>
</protein>
<evidence type="ECO:0000256" key="6">
    <source>
        <dbReference type="ARBA" id="ARBA00022617"/>
    </source>
</evidence>
<dbReference type="InterPro" id="IPR005798">
    <property type="entry name" value="Cyt_b/b6_C"/>
</dbReference>
<comment type="cofactor">
    <cofactor evidence="20">
        <name>heme b</name>
        <dbReference type="ChEBI" id="CHEBI:60344"/>
    </cofactor>
    <text evidence="20">Binds 2 heme groups non-covalently.</text>
</comment>
<evidence type="ECO:0000256" key="14">
    <source>
        <dbReference type="ARBA" id="ARBA00023075"/>
    </source>
</evidence>
<dbReference type="InterPro" id="IPR005797">
    <property type="entry name" value="Cyt_b/b6_N"/>
</dbReference>
<feature type="transmembrane region" description="Helical" evidence="20">
    <location>
        <begin position="178"/>
        <end position="200"/>
    </location>
</feature>
<evidence type="ECO:0000256" key="15">
    <source>
        <dbReference type="ARBA" id="ARBA00023128"/>
    </source>
</evidence>
<evidence type="ECO:0000259" key="22">
    <source>
        <dbReference type="PROSITE" id="PS51003"/>
    </source>
</evidence>
<keyword evidence="11 20" id="KW-0249">Electron transport</keyword>
<dbReference type="PANTHER" id="PTHR19271">
    <property type="entry name" value="CYTOCHROME B"/>
    <property type="match status" value="1"/>
</dbReference>
<dbReference type="InterPro" id="IPR036150">
    <property type="entry name" value="Cyt_b/b6_C_sf"/>
</dbReference>
<comment type="cofactor">
    <cofactor evidence="19">
        <name>heme</name>
        <dbReference type="ChEBI" id="CHEBI:30413"/>
    </cofactor>
    <text evidence="19">Binds 2 heme groups non-covalently.</text>
</comment>
<keyword evidence="8 20" id="KW-0812">Transmembrane</keyword>
<evidence type="ECO:0000256" key="2">
    <source>
        <dbReference type="ARBA" id="ARBA00004448"/>
    </source>
</evidence>
<evidence type="ECO:0000256" key="9">
    <source>
        <dbReference type="ARBA" id="ARBA00022723"/>
    </source>
</evidence>
<evidence type="ECO:0000256" key="17">
    <source>
        <dbReference type="ARBA" id="ARBA00061233"/>
    </source>
</evidence>
<dbReference type="GO" id="GO:0006122">
    <property type="term" value="P:mitochondrial electron transport, ubiquinol to cytochrome c"/>
    <property type="evidence" value="ECO:0007669"/>
    <property type="project" value="TreeGrafter"/>
</dbReference>
<feature type="transmembrane region" description="Helical" evidence="20">
    <location>
        <begin position="30"/>
        <end position="56"/>
    </location>
</feature>
<comment type="function">
    <text evidence="1 20">Component of the ubiquinol-cytochrome c reductase complex (complex III or cytochrome b-c1 complex) that is part of the mitochondrial respiratory chain. The b-c1 complex mediates electron transfer from ubiquinol to cytochrome c. Contributes to the generation of a proton gradient across the mitochondrial membrane that is then used for ATP synthesis.</text>
</comment>
<comment type="subcellular location">
    <subcellularLocation>
        <location evidence="2">Mitochondrion inner membrane</location>
        <topology evidence="2">Multi-pass membrane protein</topology>
    </subcellularLocation>
</comment>
<feature type="binding site" description="axial binding residue" evidence="19">
    <location>
        <position position="83"/>
    </location>
    <ligand>
        <name>heme b</name>
        <dbReference type="ChEBI" id="CHEBI:60344"/>
        <label>b562</label>
    </ligand>
    <ligandPart>
        <name>Fe</name>
        <dbReference type="ChEBI" id="CHEBI:18248"/>
    </ligandPart>
</feature>
<evidence type="ECO:0000256" key="16">
    <source>
        <dbReference type="ARBA" id="ARBA00023136"/>
    </source>
</evidence>
<comment type="similarity">
    <text evidence="17 20">Belongs to the cytochrome b family.</text>
</comment>
<keyword evidence="15 20" id="KW-0496">Mitochondrion</keyword>
<evidence type="ECO:0000256" key="18">
    <source>
        <dbReference type="PIRSR" id="PIRSR038885-1"/>
    </source>
</evidence>
<feature type="transmembrane region" description="Helical" evidence="20">
    <location>
        <begin position="145"/>
        <end position="166"/>
    </location>
</feature>
<evidence type="ECO:0000256" key="19">
    <source>
        <dbReference type="PIRSR" id="PIRSR038885-2"/>
    </source>
</evidence>
<dbReference type="InterPro" id="IPR048259">
    <property type="entry name" value="Cytochrome_b_N_euk/bac"/>
</dbReference>
<comment type="subunit">
    <text evidence="3">The cytochrome bc1 complex contains 11 subunits: 3 respiratory subunits (MT-CYB, CYC1 and UQCRFS1), 2 core proteins (UQCRC1 and UQCRC2) and 6 low-molecular weight proteins (UQCRH/QCR6, UQCRB/QCR7, UQCRQ/QCR8, UQCR10/QCR9, UQCR11/QCR10 and a cleavage product of UQCRFS1). This cytochrome bc1 complex then forms a dimer.</text>
</comment>
<evidence type="ECO:0000256" key="10">
    <source>
        <dbReference type="ARBA" id="ARBA00022792"/>
    </source>
</evidence>
<feature type="transmembrane region" description="Helical" evidence="20">
    <location>
        <begin position="77"/>
        <end position="98"/>
    </location>
</feature>
<feature type="domain" description="Cytochrome b/b6 C-terminal region profile" evidence="22">
    <location>
        <begin position="210"/>
        <end position="379"/>
    </location>
</feature>
<evidence type="ECO:0000256" key="4">
    <source>
        <dbReference type="ARBA" id="ARBA00013531"/>
    </source>
</evidence>
<dbReference type="InterPro" id="IPR030689">
    <property type="entry name" value="Cytochrome_b"/>
</dbReference>
<feature type="transmembrane region" description="Helical" evidence="20">
    <location>
        <begin position="320"/>
        <end position="340"/>
    </location>
</feature>
<accession>R9RUF0</accession>
<evidence type="ECO:0000256" key="12">
    <source>
        <dbReference type="ARBA" id="ARBA00022989"/>
    </source>
</evidence>
<dbReference type="CDD" id="cd00284">
    <property type="entry name" value="Cytochrome_b_N"/>
    <property type="match status" value="1"/>
</dbReference>
<feature type="transmembrane region" description="Helical" evidence="20">
    <location>
        <begin position="113"/>
        <end position="133"/>
    </location>
</feature>
<keyword evidence="10" id="KW-0999">Mitochondrion inner membrane</keyword>
<dbReference type="SUPFAM" id="SSF81648">
    <property type="entry name" value="a domain/subunit of cytochrome bc1 complex (Ubiquinol-cytochrome c reductase)"/>
    <property type="match status" value="1"/>
</dbReference>
<dbReference type="Pfam" id="PF00032">
    <property type="entry name" value="Cytochrom_B_C"/>
    <property type="match status" value="1"/>
</dbReference>
<feature type="binding site" evidence="18">
    <location>
        <position position="201"/>
    </location>
    <ligand>
        <name>a ubiquinone</name>
        <dbReference type="ChEBI" id="CHEBI:16389"/>
    </ligand>
</feature>
<dbReference type="CDD" id="cd00290">
    <property type="entry name" value="cytochrome_b_C"/>
    <property type="match status" value="1"/>
</dbReference>
<evidence type="ECO:0000313" key="23">
    <source>
        <dbReference type="EMBL" id="AGM53125.1"/>
    </source>
</evidence>
<dbReference type="FunFam" id="1.20.810.10:FF:000002">
    <property type="entry name" value="Cytochrome b"/>
    <property type="match status" value="1"/>
</dbReference>
<dbReference type="GO" id="GO:0045275">
    <property type="term" value="C:respiratory chain complex III"/>
    <property type="evidence" value="ECO:0007669"/>
    <property type="project" value="InterPro"/>
</dbReference>
<dbReference type="InterPro" id="IPR048260">
    <property type="entry name" value="Cytochrome_b_C_euk/bac"/>
</dbReference>
<evidence type="ECO:0000256" key="1">
    <source>
        <dbReference type="ARBA" id="ARBA00002566"/>
    </source>
</evidence>
<dbReference type="PANTHER" id="PTHR19271:SF16">
    <property type="entry name" value="CYTOCHROME B"/>
    <property type="match status" value="1"/>
</dbReference>
<evidence type="ECO:0000256" key="7">
    <source>
        <dbReference type="ARBA" id="ARBA00022660"/>
    </source>
</evidence>
<keyword evidence="6 19" id="KW-0349">Heme</keyword>
<evidence type="ECO:0000256" key="11">
    <source>
        <dbReference type="ARBA" id="ARBA00022982"/>
    </source>
</evidence>
<dbReference type="GO" id="GO:0005743">
    <property type="term" value="C:mitochondrial inner membrane"/>
    <property type="evidence" value="ECO:0007669"/>
    <property type="project" value="UniProtKB-SubCell"/>
</dbReference>
<dbReference type="InterPro" id="IPR016174">
    <property type="entry name" value="Di-haem_cyt_TM"/>
</dbReference>
<keyword evidence="16 20" id="KW-0472">Membrane</keyword>